<dbReference type="Proteomes" id="UP001339883">
    <property type="component" value="Unassembled WGS sequence"/>
</dbReference>
<dbReference type="PANTHER" id="PTHR43298:SF2">
    <property type="entry name" value="FMN_FAD EXPORTER YEEO-RELATED"/>
    <property type="match status" value="1"/>
</dbReference>
<dbReference type="NCBIfam" id="TIGR00797">
    <property type="entry name" value="matE"/>
    <property type="match status" value="1"/>
</dbReference>
<comment type="caution">
    <text evidence="3">The sequence shown here is derived from an EMBL/GenBank/DDBJ whole genome shotgun (WGS) entry which is preliminary data.</text>
</comment>
<keyword evidence="2" id="KW-0472">Membrane</keyword>
<feature type="transmembrane region" description="Helical" evidence="2">
    <location>
        <begin position="129"/>
        <end position="146"/>
    </location>
</feature>
<feature type="transmembrane region" description="Helical" evidence="2">
    <location>
        <begin position="346"/>
        <end position="363"/>
    </location>
</feature>
<protein>
    <submittedName>
        <fullName evidence="3">MATE family efflux transporter</fullName>
    </submittedName>
</protein>
<evidence type="ECO:0000256" key="2">
    <source>
        <dbReference type="SAM" id="Phobius"/>
    </source>
</evidence>
<feature type="transmembrane region" description="Helical" evidence="2">
    <location>
        <begin position="158"/>
        <end position="178"/>
    </location>
</feature>
<feature type="transmembrane region" description="Helical" evidence="2">
    <location>
        <begin position="309"/>
        <end position="340"/>
    </location>
</feature>
<feature type="transmembrane region" description="Helical" evidence="2">
    <location>
        <begin position="239"/>
        <end position="260"/>
    </location>
</feature>
<gene>
    <name evidence="3" type="ORF">I2F25_10685</name>
</gene>
<feature type="transmembrane region" description="Helical" evidence="2">
    <location>
        <begin position="416"/>
        <end position="434"/>
    </location>
</feature>
<feature type="transmembrane region" description="Helical" evidence="2">
    <location>
        <begin position="384"/>
        <end position="404"/>
    </location>
</feature>
<dbReference type="RefSeq" id="WP_325775862.1">
    <property type="nucleotide sequence ID" value="NZ_VTDN01000008.1"/>
</dbReference>
<dbReference type="Pfam" id="PF01554">
    <property type="entry name" value="MatE"/>
    <property type="match status" value="2"/>
</dbReference>
<dbReference type="InterPro" id="IPR050222">
    <property type="entry name" value="MATE_MdtK"/>
</dbReference>
<proteinExistence type="predicted"/>
<feature type="transmembrane region" description="Helical" evidence="2">
    <location>
        <begin position="45"/>
        <end position="69"/>
    </location>
</feature>
<keyword evidence="1" id="KW-0813">Transport</keyword>
<dbReference type="EMBL" id="VTDN01000008">
    <property type="protein sequence ID" value="MEB5477507.1"/>
    <property type="molecule type" value="Genomic_DNA"/>
</dbReference>
<feature type="transmembrane region" description="Helical" evidence="2">
    <location>
        <begin position="94"/>
        <end position="117"/>
    </location>
</feature>
<sequence length="448" mass="48983">MKVLDHISLPILKLALPLILIQLCQASLGLINTLVAGKFNYQDLAAIGLGSSIWTPVFILFTGILYVLVPKTSMLQQNNEHSKIQYLFQQGKNISLLLSIFGFVIVHILAFLCPAIISDHYVAHITQNYLHCVAFAIPGLVYMTLYRFMSEGSSQLKPIMLTFIVLLLSDAILSYLLVNGIGNLPPLGGAGTGLANVFSAYIACFVMRYLVRKAVPAIKRDHHQVVSTSESLQILKQGLPIGVTLVLQILALSTLAFFASELGTRTIAAHQIVINIAMVIIMIPVAISSATTIRIATFSAQRNQKGKQLTGLTVAVITLCYGMFMALILILCGGQITALFSQDEQVIVLATGLIHYVAIFLIFDALQTVAAGVLRGLQQFMQPLAVILFCYWIIIIPLSYFMGVKGWLQITANVDIIWQILACGMCLAALAMIIQSYRKVQSSHLVSE</sequence>
<keyword evidence="2" id="KW-0812">Transmembrane</keyword>
<evidence type="ECO:0000313" key="4">
    <source>
        <dbReference type="Proteomes" id="UP001339883"/>
    </source>
</evidence>
<keyword evidence="4" id="KW-1185">Reference proteome</keyword>
<dbReference type="InterPro" id="IPR002528">
    <property type="entry name" value="MATE_fam"/>
</dbReference>
<dbReference type="PANTHER" id="PTHR43298">
    <property type="entry name" value="MULTIDRUG RESISTANCE PROTEIN NORM-RELATED"/>
    <property type="match status" value="1"/>
</dbReference>
<evidence type="ECO:0000313" key="3">
    <source>
        <dbReference type="EMBL" id="MEB5477507.1"/>
    </source>
</evidence>
<keyword evidence="2" id="KW-1133">Transmembrane helix</keyword>
<accession>A0ABU6DUH0</accession>
<evidence type="ECO:0000256" key="1">
    <source>
        <dbReference type="ARBA" id="ARBA00022448"/>
    </source>
</evidence>
<feature type="transmembrane region" description="Helical" evidence="2">
    <location>
        <begin position="272"/>
        <end position="297"/>
    </location>
</feature>
<name>A0ABU6DUH0_9GAMM</name>
<reference evidence="3 4" key="1">
    <citation type="submission" date="2019-08" db="EMBL/GenBank/DDBJ databases">
        <title>Five species of Acinetobacter isolated from floral nectar and animal pollinators.</title>
        <authorList>
            <person name="Hendry T.A."/>
        </authorList>
    </citation>
    <scope>NUCLEOTIDE SEQUENCE [LARGE SCALE GENOMIC DNA]</scope>
    <source>
        <strain evidence="3 4">MD18.27</strain>
    </source>
</reference>
<organism evidence="3 4">
    <name type="scientific">Acinetobacter pollinis</name>
    <dbReference type="NCBI Taxonomy" id="2605270"/>
    <lineage>
        <taxon>Bacteria</taxon>
        <taxon>Pseudomonadati</taxon>
        <taxon>Pseudomonadota</taxon>
        <taxon>Gammaproteobacteria</taxon>
        <taxon>Moraxellales</taxon>
        <taxon>Moraxellaceae</taxon>
        <taxon>Acinetobacter</taxon>
    </lineage>
</organism>
<feature type="transmembrane region" description="Helical" evidence="2">
    <location>
        <begin position="190"/>
        <end position="211"/>
    </location>
</feature>